<evidence type="ECO:0000256" key="7">
    <source>
        <dbReference type="ARBA" id="ARBA00022989"/>
    </source>
</evidence>
<dbReference type="PANTHER" id="PTHR12317:SF19">
    <property type="entry name" value="DIACYLGLYCEROL O-ACYLTRANSFERASE 2-LIKE PROTEIN 6"/>
    <property type="match status" value="1"/>
</dbReference>
<dbReference type="GO" id="GO:0006629">
    <property type="term" value="P:lipid metabolic process"/>
    <property type="evidence" value="ECO:0007669"/>
    <property type="project" value="UniProtKB-KW"/>
</dbReference>
<evidence type="ECO:0000256" key="2">
    <source>
        <dbReference type="ARBA" id="ARBA00005420"/>
    </source>
</evidence>
<keyword evidence="5" id="KW-0812">Transmembrane</keyword>
<evidence type="ECO:0000256" key="8">
    <source>
        <dbReference type="ARBA" id="ARBA00023098"/>
    </source>
</evidence>
<keyword evidence="10" id="KW-0012">Acyltransferase</keyword>
<evidence type="ECO:0000313" key="12">
    <source>
        <dbReference type="Ensembl" id="ENSPMRP00000035568.1"/>
    </source>
</evidence>
<comment type="similarity">
    <text evidence="2 11">Belongs to the diacylglycerol acyltransferase family.</text>
</comment>
<protein>
    <recommendedName>
        <fullName evidence="11">Acyltransferase</fullName>
        <ecNumber evidence="11">2.3.1.-</ecNumber>
    </recommendedName>
</protein>
<keyword evidence="3" id="KW-0444">Lipid biosynthesis</keyword>
<dbReference type="Pfam" id="PF03982">
    <property type="entry name" value="DAGAT"/>
    <property type="match status" value="1"/>
</dbReference>
<sequence>MKTLIAAYFQNQSGIHASIQAALRVPLAVPWPSKRDFLAGLQLLSVLQWIFSFLMLGMASLILLIYLAFTSFWPISALYLAWLIYDWNTPENGGRSSTWVRNWSIWNYFRDYFPIQLVKTHDLLPSHNYIIGIHPHGILCVGAFGNLVTRATGFHEKFPGIKPFLATLAGNFRLPVFREYLMSGGLFPVTRKAIEYLISRNGTGNAVAIVVGGAAEALSCRPGVTTLILSERKGFVRMALRHGAHLVPAFSFGENDLFQQVLFKEGSWMRRIQDRFRKILGFSPCFFYGRGFSSARSWGLLPFPRPVTTVIGEPLVVPRMENPTCEMVDRYHAMYIDSLRKLFDDHKATYGLSETAELQIL</sequence>
<name>A0A670KDV5_PODMU</name>
<keyword evidence="4 11" id="KW-0808">Transferase</keyword>
<proteinExistence type="inferred from homology"/>
<dbReference type="RefSeq" id="XP_028571570.1">
    <property type="nucleotide sequence ID" value="XM_028715737.1"/>
</dbReference>
<dbReference type="PANTHER" id="PTHR12317">
    <property type="entry name" value="DIACYLGLYCEROL O-ACYLTRANSFERASE"/>
    <property type="match status" value="1"/>
</dbReference>
<evidence type="ECO:0000256" key="4">
    <source>
        <dbReference type="ARBA" id="ARBA00022679"/>
    </source>
</evidence>
<dbReference type="InterPro" id="IPR007130">
    <property type="entry name" value="DAGAT"/>
</dbReference>
<evidence type="ECO:0000256" key="1">
    <source>
        <dbReference type="ARBA" id="ARBA00004477"/>
    </source>
</evidence>
<keyword evidence="8" id="KW-0443">Lipid metabolism</keyword>
<evidence type="ECO:0000256" key="6">
    <source>
        <dbReference type="ARBA" id="ARBA00022824"/>
    </source>
</evidence>
<dbReference type="GeneID" id="114589371"/>
<dbReference type="EC" id="2.3.1.-" evidence="11"/>
<dbReference type="Ensembl" id="ENSPMRT00000037705.1">
    <property type="protein sequence ID" value="ENSPMRP00000035568.1"/>
    <property type="gene ID" value="ENSPMRG00000023001.1"/>
</dbReference>
<dbReference type="CDD" id="cd07987">
    <property type="entry name" value="LPLAT_MGAT-like"/>
    <property type="match status" value="1"/>
</dbReference>
<keyword evidence="6 11" id="KW-0256">Endoplasmic reticulum</keyword>
<accession>A0A670KDV5</accession>
<reference evidence="12" key="1">
    <citation type="submission" date="2025-08" db="UniProtKB">
        <authorList>
            <consortium name="Ensembl"/>
        </authorList>
    </citation>
    <scope>IDENTIFICATION</scope>
</reference>
<evidence type="ECO:0000256" key="10">
    <source>
        <dbReference type="ARBA" id="ARBA00023315"/>
    </source>
</evidence>
<evidence type="ECO:0000256" key="5">
    <source>
        <dbReference type="ARBA" id="ARBA00022692"/>
    </source>
</evidence>
<keyword evidence="13" id="KW-1185">Reference proteome</keyword>
<evidence type="ECO:0000256" key="11">
    <source>
        <dbReference type="RuleBase" id="RU367023"/>
    </source>
</evidence>
<comment type="subcellular location">
    <subcellularLocation>
        <location evidence="1 11">Endoplasmic reticulum membrane</location>
        <topology evidence="1 11">Multi-pass membrane protein</topology>
    </subcellularLocation>
</comment>
<organism evidence="12 13">
    <name type="scientific">Podarcis muralis</name>
    <name type="common">Wall lizard</name>
    <name type="synonym">Lacerta muralis</name>
    <dbReference type="NCBI Taxonomy" id="64176"/>
    <lineage>
        <taxon>Eukaryota</taxon>
        <taxon>Metazoa</taxon>
        <taxon>Chordata</taxon>
        <taxon>Craniata</taxon>
        <taxon>Vertebrata</taxon>
        <taxon>Euteleostomi</taxon>
        <taxon>Lepidosauria</taxon>
        <taxon>Squamata</taxon>
        <taxon>Bifurcata</taxon>
        <taxon>Unidentata</taxon>
        <taxon>Episquamata</taxon>
        <taxon>Laterata</taxon>
        <taxon>Lacertibaenia</taxon>
        <taxon>Lacertidae</taxon>
        <taxon>Podarcis</taxon>
    </lineage>
</organism>
<keyword evidence="7" id="KW-1133">Transmembrane helix</keyword>
<reference evidence="12" key="2">
    <citation type="submission" date="2025-09" db="UniProtKB">
        <authorList>
            <consortium name="Ensembl"/>
        </authorList>
    </citation>
    <scope>IDENTIFICATION</scope>
</reference>
<dbReference type="Proteomes" id="UP000472272">
    <property type="component" value="Unplaced"/>
</dbReference>
<evidence type="ECO:0000313" key="13">
    <source>
        <dbReference type="Proteomes" id="UP000472272"/>
    </source>
</evidence>
<evidence type="ECO:0000256" key="3">
    <source>
        <dbReference type="ARBA" id="ARBA00022516"/>
    </source>
</evidence>
<keyword evidence="9" id="KW-0472">Membrane</keyword>
<dbReference type="GeneTree" id="ENSGT01030000234582"/>
<gene>
    <name evidence="12" type="primary">LOC114589371</name>
</gene>
<dbReference type="GO" id="GO:0008374">
    <property type="term" value="F:O-acyltransferase activity"/>
    <property type="evidence" value="ECO:0007669"/>
    <property type="project" value="InterPro"/>
</dbReference>
<dbReference type="AlphaFoldDB" id="A0A670KDV5"/>
<dbReference type="GO" id="GO:0005789">
    <property type="term" value="C:endoplasmic reticulum membrane"/>
    <property type="evidence" value="ECO:0007669"/>
    <property type="project" value="UniProtKB-SubCell"/>
</dbReference>
<evidence type="ECO:0000256" key="9">
    <source>
        <dbReference type="ARBA" id="ARBA00023136"/>
    </source>
</evidence>